<keyword evidence="6" id="KW-1185">Reference proteome</keyword>
<dbReference type="Gene3D" id="3.30.1370.50">
    <property type="entry name" value="R3H-like domain"/>
    <property type="match status" value="1"/>
</dbReference>
<name>A0A7L2BGL1_9PASS</name>
<feature type="compositionally biased region" description="Low complexity" evidence="2">
    <location>
        <begin position="518"/>
        <end position="536"/>
    </location>
</feature>
<dbReference type="PROSITE" id="PS51673">
    <property type="entry name" value="SUZ"/>
    <property type="match status" value="1"/>
</dbReference>
<feature type="region of interest" description="Disordered" evidence="2">
    <location>
        <begin position="267"/>
        <end position="287"/>
    </location>
</feature>
<feature type="region of interest" description="Disordered" evidence="2">
    <location>
        <begin position="775"/>
        <end position="795"/>
    </location>
</feature>
<dbReference type="GO" id="GO:0003676">
    <property type="term" value="F:nucleic acid binding"/>
    <property type="evidence" value="ECO:0007669"/>
    <property type="project" value="UniProtKB-UniRule"/>
</dbReference>
<protein>
    <submittedName>
        <fullName evidence="5">R3HD1 protein</fullName>
    </submittedName>
</protein>
<feature type="compositionally biased region" description="Basic residues" evidence="2">
    <location>
        <begin position="933"/>
        <end position="942"/>
    </location>
</feature>
<feature type="region of interest" description="Disordered" evidence="2">
    <location>
        <begin position="491"/>
        <end position="544"/>
    </location>
</feature>
<evidence type="ECO:0000259" key="4">
    <source>
        <dbReference type="PROSITE" id="PS51673"/>
    </source>
</evidence>
<dbReference type="SUPFAM" id="SSF82708">
    <property type="entry name" value="R3H domain"/>
    <property type="match status" value="1"/>
</dbReference>
<feature type="region of interest" description="Disordered" evidence="2">
    <location>
        <begin position="386"/>
        <end position="454"/>
    </location>
</feature>
<feature type="region of interest" description="Disordered" evidence="2">
    <location>
        <begin position="1"/>
        <end position="76"/>
    </location>
</feature>
<dbReference type="InterPro" id="IPR024771">
    <property type="entry name" value="SUZ"/>
</dbReference>
<feature type="region of interest" description="Disordered" evidence="2">
    <location>
        <begin position="111"/>
        <end position="146"/>
    </location>
</feature>
<evidence type="ECO:0000259" key="3">
    <source>
        <dbReference type="PROSITE" id="PS51061"/>
    </source>
</evidence>
<evidence type="ECO:0000256" key="1">
    <source>
        <dbReference type="ARBA" id="ARBA00022553"/>
    </source>
</evidence>
<feature type="region of interest" description="Disordered" evidence="2">
    <location>
        <begin position="332"/>
        <end position="370"/>
    </location>
</feature>
<dbReference type="PANTHER" id="PTHR15672:SF12">
    <property type="entry name" value="R3H DOMAIN-CONTAINING PROTEIN 1"/>
    <property type="match status" value="1"/>
</dbReference>
<dbReference type="FunFam" id="3.30.1370.50:FF:000001">
    <property type="entry name" value="R3H domain-containing protein 2 isoform 1"/>
    <property type="match status" value="1"/>
</dbReference>
<dbReference type="Proteomes" id="UP000571582">
    <property type="component" value="Unassembled WGS sequence"/>
</dbReference>
<proteinExistence type="predicted"/>
<organism evidence="5 6">
    <name type="scientific">Alaudala cheleensis</name>
    <name type="common">Asian short-toed lark</name>
    <dbReference type="NCBI Taxonomy" id="670337"/>
    <lineage>
        <taxon>Eukaryota</taxon>
        <taxon>Metazoa</taxon>
        <taxon>Chordata</taxon>
        <taxon>Craniata</taxon>
        <taxon>Vertebrata</taxon>
        <taxon>Euteleostomi</taxon>
        <taxon>Archelosauria</taxon>
        <taxon>Archosauria</taxon>
        <taxon>Dinosauria</taxon>
        <taxon>Saurischia</taxon>
        <taxon>Theropoda</taxon>
        <taxon>Coelurosauria</taxon>
        <taxon>Aves</taxon>
        <taxon>Neognathae</taxon>
        <taxon>Neoaves</taxon>
        <taxon>Telluraves</taxon>
        <taxon>Australaves</taxon>
        <taxon>Passeriformes</taxon>
        <taxon>Sylvioidea</taxon>
        <taxon>Alaudidae</taxon>
        <taxon>Alaudala</taxon>
    </lineage>
</organism>
<sequence>MRMSDILTVKDETDAMKGSEAEFKDTEPVENLKKSGSQEQIQVEKDENCPDNKNNMPRPAQSLGQTPKRSKSNTKLKLVRSLAVCEEYLPPPTAEISQDLQEKIQIQLSQSFEKEEKPAKDESEKEKSSDKLSRKMLSRDSSQEYTDSTGIDLHEFLVNTLKNNPRDRMMLLKLEQEILDFIGNNEVPRKKFPPMTSYHRMLLHRVAAYFGLEHNVDQSGKSVIVNKTSNTRIPDQKFCEHIKDEKSDDFQKRYILKRDNSSLDKDDNQMRIRLKDDRRSKSIEEREEEYQRARERIFAQDSLCSQENYFTDKRIQEEETNSTQQRRQILRINKEASGRSANSHQSSTETELRCCEPRPWSSTDSDSSLRNLKPAVTKASSFSGISVLSRGDSSGSSKSTGRLSKTGSESSSSVGSSTGSLSHSQQPLPVAALSQPSPGTPAVYPSVSSSNSLSFDGGMSGPVAPAAGSSFFLLPLEAAGIPPGSVLVNPQTGQPFLNPDGSPVVYNPPLPPARTQVPGAAPQPALPSPAQQQPGANPVLSQQDSLGSQFSQLSLARQPPAEGAEPGAALFQGGVVLQPPQQPGFILTAAPAAAYSGPAHGVGQPVLPQQGYVQQPVPQMPPCYCSPGQYPPSGQQYRPVSVHFSTQQSQALPQPAQQTGYQILPNQQQNYQGLVGVQQSQNQNLVSGQHNIGNQIQGVIVPYPSVPSYQVSVPQGSQAVPQQTFQQPVIIPSQSSQGLPSTGMPVYYSVIPSGQQNNLSSSVGYLQPPGSEQIQFPRTSSPCNSQQLQGQQCAAPPPAGGVVMMQLSVPGGAAPRNPNPSPPQRRAGKYYCDHPRGHKATELCTLDGAAQHSPQLGSPVTSPAQSPAPAQLSNMKNIRPTLTPLSIVSQFSRPFVPGQGDARYPLLGQPLQYNPSLLRGQVTSQQCQPGNRHGNRGKKPAKKAASADLGAGEPVVGKVLEITELPEGITRVEAEKLFGELLKGGAKIRWLRDSQCLQQQQQQRRPCGDGGGGSEPPRAGDLASTYTVLATFPSLAAAQSALRRQSGAVSKFRLRSSRRHYDCHLLERASSQ</sequence>
<feature type="compositionally biased region" description="Low complexity" evidence="2">
    <location>
        <begin position="386"/>
        <end position="424"/>
    </location>
</feature>
<feature type="non-terminal residue" evidence="5">
    <location>
        <position position="1072"/>
    </location>
</feature>
<dbReference type="InterPro" id="IPR001374">
    <property type="entry name" value="R3H_dom"/>
</dbReference>
<feature type="compositionally biased region" description="Basic and acidic residues" evidence="2">
    <location>
        <begin position="8"/>
        <end position="33"/>
    </location>
</feature>
<evidence type="ECO:0000313" key="6">
    <source>
        <dbReference type="Proteomes" id="UP000571582"/>
    </source>
</evidence>
<feature type="compositionally biased region" description="Polar residues" evidence="2">
    <location>
        <begin position="360"/>
        <end position="370"/>
    </location>
</feature>
<feature type="non-terminal residue" evidence="5">
    <location>
        <position position="1"/>
    </location>
</feature>
<dbReference type="CDD" id="cd02642">
    <property type="entry name" value="R3H_encore_like"/>
    <property type="match status" value="1"/>
</dbReference>
<evidence type="ECO:0000313" key="5">
    <source>
        <dbReference type="EMBL" id="NXQ24855.1"/>
    </source>
</evidence>
<dbReference type="Pfam" id="PF12752">
    <property type="entry name" value="SUZ"/>
    <property type="match status" value="1"/>
</dbReference>
<accession>A0A7L2BGL1</accession>
<dbReference type="PANTHER" id="PTHR15672">
    <property type="entry name" value="CAMP-REGULATED PHOSPHOPROTEIN 21 RELATED R3H DOMAIN CONTAINING PROTEIN"/>
    <property type="match status" value="1"/>
</dbReference>
<dbReference type="InterPro" id="IPR051937">
    <property type="entry name" value="R3H_domain_containing"/>
</dbReference>
<feature type="compositionally biased region" description="Polar residues" evidence="2">
    <location>
        <begin position="852"/>
        <end position="865"/>
    </location>
</feature>
<dbReference type="PROSITE" id="PS51061">
    <property type="entry name" value="R3H"/>
    <property type="match status" value="1"/>
</dbReference>
<dbReference type="EMBL" id="VWYE01003474">
    <property type="protein sequence ID" value="NXQ24855.1"/>
    <property type="molecule type" value="Genomic_DNA"/>
</dbReference>
<feature type="region of interest" description="Disordered" evidence="2">
    <location>
        <begin position="850"/>
        <end position="871"/>
    </location>
</feature>
<dbReference type="Pfam" id="PF01424">
    <property type="entry name" value="R3H"/>
    <property type="match status" value="1"/>
</dbReference>
<feature type="compositionally biased region" description="Polar residues" evidence="2">
    <location>
        <begin position="339"/>
        <end position="349"/>
    </location>
</feature>
<feature type="compositionally biased region" description="Basic and acidic residues" evidence="2">
    <location>
        <begin position="112"/>
        <end position="142"/>
    </location>
</feature>
<comment type="caution">
    <text evidence="5">The sequence shown here is derived from an EMBL/GenBank/DDBJ whole genome shotgun (WGS) entry which is preliminary data.</text>
</comment>
<dbReference type="InterPro" id="IPR036867">
    <property type="entry name" value="R3H_dom_sf"/>
</dbReference>
<keyword evidence="1" id="KW-0597">Phosphoprotein</keyword>
<evidence type="ECO:0000256" key="2">
    <source>
        <dbReference type="SAM" id="MobiDB-lite"/>
    </source>
</evidence>
<feature type="region of interest" description="Disordered" evidence="2">
    <location>
        <begin position="999"/>
        <end position="1021"/>
    </location>
</feature>
<feature type="domain" description="SUZ" evidence="4">
    <location>
        <begin position="232"/>
        <end position="302"/>
    </location>
</feature>
<gene>
    <name evidence="5" type="primary">R3hdm1</name>
    <name evidence="5" type="ORF">ALACHE_R11021</name>
</gene>
<dbReference type="AlphaFoldDB" id="A0A7L2BGL1"/>
<feature type="region of interest" description="Disordered" evidence="2">
    <location>
        <begin position="922"/>
        <end position="949"/>
    </location>
</feature>
<feature type="domain" description="R3H" evidence="3">
    <location>
        <begin position="168"/>
        <end position="231"/>
    </location>
</feature>
<feature type="compositionally biased region" description="Polar residues" evidence="2">
    <location>
        <begin position="775"/>
        <end position="792"/>
    </location>
</feature>
<dbReference type="SMART" id="SM00393">
    <property type="entry name" value="R3H"/>
    <property type="match status" value="1"/>
</dbReference>
<reference evidence="5 6" key="1">
    <citation type="submission" date="2019-09" db="EMBL/GenBank/DDBJ databases">
        <title>Bird 10,000 Genomes (B10K) Project - Family phase.</title>
        <authorList>
            <person name="Zhang G."/>
        </authorList>
    </citation>
    <scope>NUCLEOTIDE SEQUENCE [LARGE SCALE GENOMIC DNA]</scope>
    <source>
        <strain evidence="5">B10K-DU-001-15</strain>
        <tissue evidence="5">Muscle</tissue>
    </source>
</reference>